<feature type="region of interest" description="Disordered" evidence="1">
    <location>
        <begin position="197"/>
        <end position="222"/>
    </location>
</feature>
<dbReference type="Proteomes" id="UP001652445">
    <property type="component" value="Unassembled WGS sequence"/>
</dbReference>
<proteinExistence type="predicted"/>
<dbReference type="Pfam" id="PF02342">
    <property type="entry name" value="TerD"/>
    <property type="match status" value="1"/>
</dbReference>
<organism evidence="3 4">
    <name type="scientific">Paenibacillus baimaensis</name>
    <dbReference type="NCBI Taxonomy" id="2982185"/>
    <lineage>
        <taxon>Bacteria</taxon>
        <taxon>Bacillati</taxon>
        <taxon>Bacillota</taxon>
        <taxon>Bacilli</taxon>
        <taxon>Bacillales</taxon>
        <taxon>Paenibacillaceae</taxon>
        <taxon>Paenibacillus</taxon>
    </lineage>
</organism>
<sequence length="274" mass="28895">MANPITNLLTGANTTLVKEPLLEVTVSWESAPAGLDMSCFMIGGNGKVPSDDYFIFYNQPADPQQLVEYKATEAKAIVFSINLDKLLATEIDKCVFAATLDGPGTFKGVNGCKVTGHTSQADIVYEIKEAGDETSLVLVELYRHQGWWKLRAIGRGFNGGLQPLAEAHGVSVADEENEAVMEAEDTASSPVPAAIQAGNESSAPVPTPAPANAPANGTKPTSVFADQAASTSVFSSQSRSASIFALQPATTSLFDAQRSRISMFDAKSGSVVFN</sequence>
<dbReference type="EMBL" id="JAOQIO010000006">
    <property type="protein sequence ID" value="MCU6790825.1"/>
    <property type="molecule type" value="Genomic_DNA"/>
</dbReference>
<protein>
    <submittedName>
        <fullName evidence="3">TerD family protein</fullName>
    </submittedName>
</protein>
<dbReference type="InterPro" id="IPR051324">
    <property type="entry name" value="Stress/Tellurium_Resist"/>
</dbReference>
<evidence type="ECO:0000259" key="2">
    <source>
        <dbReference type="Pfam" id="PF02342"/>
    </source>
</evidence>
<gene>
    <name evidence="3" type="ORF">OB236_01675</name>
</gene>
<dbReference type="InterPro" id="IPR003325">
    <property type="entry name" value="TerD"/>
</dbReference>
<dbReference type="RefSeq" id="WP_262682346.1">
    <property type="nucleotide sequence ID" value="NZ_JAOQIO010000006.1"/>
</dbReference>
<name>A0ABT2U8B4_9BACL</name>
<evidence type="ECO:0000313" key="3">
    <source>
        <dbReference type="EMBL" id="MCU6790825.1"/>
    </source>
</evidence>
<evidence type="ECO:0000313" key="4">
    <source>
        <dbReference type="Proteomes" id="UP001652445"/>
    </source>
</evidence>
<reference evidence="3 4" key="1">
    <citation type="submission" date="2022-09" db="EMBL/GenBank/DDBJ databases">
        <authorList>
            <person name="Han X.L."/>
            <person name="Wang Q."/>
            <person name="Lu T."/>
        </authorList>
    </citation>
    <scope>NUCLEOTIDE SEQUENCE [LARGE SCALE GENOMIC DNA]</scope>
    <source>
        <strain evidence="3 4">WQ 127069</strain>
    </source>
</reference>
<keyword evidence="4" id="KW-1185">Reference proteome</keyword>
<dbReference type="PANTHER" id="PTHR32097:SF17">
    <property type="entry name" value="CAMP-BINDING PROTEIN 1-RELATED"/>
    <property type="match status" value="1"/>
</dbReference>
<dbReference type="CDD" id="cd06974">
    <property type="entry name" value="TerD_like"/>
    <property type="match status" value="1"/>
</dbReference>
<evidence type="ECO:0000256" key="1">
    <source>
        <dbReference type="SAM" id="MobiDB-lite"/>
    </source>
</evidence>
<feature type="domain" description="TerD" evidence="2">
    <location>
        <begin position="7"/>
        <end position="167"/>
    </location>
</feature>
<dbReference type="Gene3D" id="2.60.60.30">
    <property type="entry name" value="sav2460 like domains"/>
    <property type="match status" value="1"/>
</dbReference>
<dbReference type="PANTHER" id="PTHR32097">
    <property type="entry name" value="CAMP-BINDING PROTEIN 1-RELATED"/>
    <property type="match status" value="1"/>
</dbReference>
<comment type="caution">
    <text evidence="3">The sequence shown here is derived from an EMBL/GenBank/DDBJ whole genome shotgun (WGS) entry which is preliminary data.</text>
</comment>
<accession>A0ABT2U8B4</accession>